<gene>
    <name evidence="1" type="ORF">GCM10010531_19690</name>
</gene>
<evidence type="ECO:0000313" key="2">
    <source>
        <dbReference type="Proteomes" id="UP001499924"/>
    </source>
</evidence>
<dbReference type="EMBL" id="BAAAVV010000004">
    <property type="protein sequence ID" value="GAA3167060.1"/>
    <property type="molecule type" value="Genomic_DNA"/>
</dbReference>
<reference evidence="2" key="1">
    <citation type="journal article" date="2019" name="Int. J. Syst. Evol. Microbiol.">
        <title>The Global Catalogue of Microorganisms (GCM) 10K type strain sequencing project: providing services to taxonomists for standard genome sequencing and annotation.</title>
        <authorList>
            <consortium name="The Broad Institute Genomics Platform"/>
            <consortium name="The Broad Institute Genome Sequencing Center for Infectious Disease"/>
            <person name="Wu L."/>
            <person name="Ma J."/>
        </authorList>
    </citation>
    <scope>NUCLEOTIDE SEQUENCE [LARGE SCALE GENOMIC DNA]</scope>
    <source>
        <strain evidence="2">JCM 15614</strain>
    </source>
</reference>
<dbReference type="RefSeq" id="WP_344688669.1">
    <property type="nucleotide sequence ID" value="NZ_BAAAVV010000004.1"/>
</dbReference>
<protein>
    <recommendedName>
        <fullName evidence="3">DUF1990 domain-containing protein</fullName>
    </recommendedName>
</protein>
<accession>A0ABP6P4H3</accession>
<comment type="caution">
    <text evidence="1">The sequence shown here is derived from an EMBL/GenBank/DDBJ whole genome shotgun (WGS) entry which is preliminary data.</text>
</comment>
<dbReference type="Proteomes" id="UP001499924">
    <property type="component" value="Unassembled WGS sequence"/>
</dbReference>
<sequence>MSIDARMPVWDRRLCFAEPVRAAPDATFAAIRRVDFFRSPLIGIPNRARVGFDRTFRRAGTTPEPPRRFGFDQLLTDDGGFHLVEEDPGREIVLGFVGRWWERGYGRVEWDPARFPDLDLRGVGVGGWSFTVLPYATDSVLVTEIRVRCTDDEARRQFARYWTLVGRFVSAMGRPVLRLVRAEAEASGAPAPKPATVGREPRR</sequence>
<evidence type="ECO:0000313" key="1">
    <source>
        <dbReference type="EMBL" id="GAA3167060.1"/>
    </source>
</evidence>
<keyword evidence="2" id="KW-1185">Reference proteome</keyword>
<evidence type="ECO:0008006" key="3">
    <source>
        <dbReference type="Google" id="ProtNLM"/>
    </source>
</evidence>
<organism evidence="1 2">
    <name type="scientific">Blastococcus jejuensis</name>
    <dbReference type="NCBI Taxonomy" id="351224"/>
    <lineage>
        <taxon>Bacteria</taxon>
        <taxon>Bacillati</taxon>
        <taxon>Actinomycetota</taxon>
        <taxon>Actinomycetes</taxon>
        <taxon>Geodermatophilales</taxon>
        <taxon>Geodermatophilaceae</taxon>
        <taxon>Blastococcus</taxon>
    </lineage>
</organism>
<proteinExistence type="predicted"/>
<name>A0ABP6P4H3_9ACTN</name>